<evidence type="ECO:0000313" key="2">
    <source>
        <dbReference type="Proteomes" id="UP000601171"/>
    </source>
</evidence>
<gene>
    <name evidence="1" type="ORF">H8707_07415</name>
</gene>
<accession>A0A926EQV5</accession>
<proteinExistence type="predicted"/>
<comment type="caution">
    <text evidence="1">The sequence shown here is derived from an EMBL/GenBank/DDBJ whole genome shotgun (WGS) entry which is preliminary data.</text>
</comment>
<evidence type="ECO:0000313" key="1">
    <source>
        <dbReference type="EMBL" id="MBC8588063.1"/>
    </source>
</evidence>
<protein>
    <submittedName>
        <fullName evidence="1">Uncharacterized protein</fullName>
    </submittedName>
</protein>
<dbReference type="AlphaFoldDB" id="A0A926EQV5"/>
<name>A0A926EQV5_9FIRM</name>
<organism evidence="1 2">
    <name type="scientific">Paratissierella segnis</name>
    <dbReference type="NCBI Taxonomy" id="2763679"/>
    <lineage>
        <taxon>Bacteria</taxon>
        <taxon>Bacillati</taxon>
        <taxon>Bacillota</taxon>
        <taxon>Tissierellia</taxon>
        <taxon>Tissierellales</taxon>
        <taxon>Tissierellaceae</taxon>
        <taxon>Paratissierella</taxon>
    </lineage>
</organism>
<dbReference type="RefSeq" id="WP_262429516.1">
    <property type="nucleotide sequence ID" value="NZ_JACRTG010000018.1"/>
</dbReference>
<keyword evidence="2" id="KW-1185">Reference proteome</keyword>
<dbReference type="EMBL" id="JACRTG010000018">
    <property type="protein sequence ID" value="MBC8588063.1"/>
    <property type="molecule type" value="Genomic_DNA"/>
</dbReference>
<reference evidence="1" key="1">
    <citation type="submission" date="2020-08" db="EMBL/GenBank/DDBJ databases">
        <title>Genome public.</title>
        <authorList>
            <person name="Liu C."/>
            <person name="Sun Q."/>
        </authorList>
    </citation>
    <scope>NUCLEOTIDE SEQUENCE</scope>
    <source>
        <strain evidence="1">BX21</strain>
    </source>
</reference>
<sequence>MSKVLKKTSLNNIRFKIIEFLDRKRLLGVHRKCWANLVVWSIGATTWGEIPDAICSSCHYCHPAGYERDR</sequence>
<dbReference type="Proteomes" id="UP000601171">
    <property type="component" value="Unassembled WGS sequence"/>
</dbReference>